<accession>A0A0G4H2V0</accession>
<keyword evidence="2" id="KW-0472">Membrane</keyword>
<dbReference type="InParanoid" id="A0A0G4H2V0"/>
<keyword evidence="3" id="KW-0732">Signal</keyword>
<feature type="transmembrane region" description="Helical" evidence="2">
    <location>
        <begin position="429"/>
        <end position="449"/>
    </location>
</feature>
<keyword evidence="5" id="KW-1185">Reference proteome</keyword>
<evidence type="ECO:0000256" key="3">
    <source>
        <dbReference type="SAM" id="SignalP"/>
    </source>
</evidence>
<reference evidence="4 5" key="1">
    <citation type="submission" date="2014-11" db="EMBL/GenBank/DDBJ databases">
        <authorList>
            <person name="Zhu J."/>
            <person name="Qi W."/>
            <person name="Song R."/>
        </authorList>
    </citation>
    <scope>NUCLEOTIDE SEQUENCE [LARGE SCALE GENOMIC DNA]</scope>
</reference>
<feature type="transmembrane region" description="Helical" evidence="2">
    <location>
        <begin position="170"/>
        <end position="190"/>
    </location>
</feature>
<feature type="transmembrane region" description="Helical" evidence="2">
    <location>
        <begin position="316"/>
        <end position="340"/>
    </location>
</feature>
<name>A0A0G4H2V0_VITBC</name>
<keyword evidence="2" id="KW-1133">Transmembrane helix</keyword>
<dbReference type="EMBL" id="CDMY01000964">
    <property type="protein sequence ID" value="CEM37998.1"/>
    <property type="molecule type" value="Genomic_DNA"/>
</dbReference>
<keyword evidence="2" id="KW-0812">Transmembrane</keyword>
<feature type="region of interest" description="Disordered" evidence="1">
    <location>
        <begin position="37"/>
        <end position="67"/>
    </location>
</feature>
<feature type="chain" id="PRO_5012272023" evidence="3">
    <location>
        <begin position="16"/>
        <end position="510"/>
    </location>
</feature>
<feature type="transmembrane region" description="Helical" evidence="2">
    <location>
        <begin position="277"/>
        <end position="296"/>
    </location>
</feature>
<proteinExistence type="predicted"/>
<feature type="region of interest" description="Disordered" evidence="1">
    <location>
        <begin position="351"/>
        <end position="403"/>
    </location>
</feature>
<feature type="transmembrane region" description="Helical" evidence="2">
    <location>
        <begin position="90"/>
        <end position="114"/>
    </location>
</feature>
<dbReference type="AlphaFoldDB" id="A0A0G4H2V0"/>
<gene>
    <name evidence="4" type="ORF">Vbra_19472</name>
</gene>
<feature type="transmembrane region" description="Helical" evidence="2">
    <location>
        <begin position="469"/>
        <end position="487"/>
    </location>
</feature>
<dbReference type="Proteomes" id="UP000041254">
    <property type="component" value="Unassembled WGS sequence"/>
</dbReference>
<evidence type="ECO:0000256" key="1">
    <source>
        <dbReference type="SAM" id="MobiDB-lite"/>
    </source>
</evidence>
<evidence type="ECO:0000313" key="4">
    <source>
        <dbReference type="EMBL" id="CEM37998.1"/>
    </source>
</evidence>
<feature type="compositionally biased region" description="Polar residues" evidence="1">
    <location>
        <begin position="354"/>
        <end position="365"/>
    </location>
</feature>
<dbReference type="Gene3D" id="1.20.1070.10">
    <property type="entry name" value="Rhodopsin 7-helix transmembrane proteins"/>
    <property type="match status" value="1"/>
</dbReference>
<evidence type="ECO:0000313" key="5">
    <source>
        <dbReference type="Proteomes" id="UP000041254"/>
    </source>
</evidence>
<evidence type="ECO:0000256" key="2">
    <source>
        <dbReference type="SAM" id="Phobius"/>
    </source>
</evidence>
<feature type="signal peptide" evidence="3">
    <location>
        <begin position="1"/>
        <end position="15"/>
    </location>
</feature>
<protein>
    <submittedName>
        <fullName evidence="4">Uncharacterized protein</fullName>
    </submittedName>
</protein>
<dbReference type="VEuPathDB" id="CryptoDB:Vbra_19472"/>
<sequence length="510" mass="56577">MLWLLVFLSAASVLAGHSSFAPLCALTNEGDSLPSAAMLTAVGGPDEPQSPTYDRPPPKDQTQGGQSMCPMALADIADNVRDVNRRLKTLLFICLGSVVCYVILLLTWVLSPFFPPPRTPLFRTAVQRDSIASEASAERGAGGGRQSRSYSIVPAPEDGYVDKMTFPARLHLPAFCCLLVVNVLMLITLASRLQPYLWNGISFSLDARDDKLRKDLIRGFRWTHRYCVMETALQLLAEFSGLLWIAMIGFNMTLLLHFRGDEIDLGSIRCLELSYHAVIWSLGLLGAIFVLVHHYGAIRVVAFCGIDSPEWLRLTVYQILPIVVRSLMLISMLIVGHYLISETCRNMREKRRGTTTAMVTAQPDHSSMPAPVEGQGPRDDQGGEEGSAPVTESDSVDVTADWQGRVEEPGRRRRCLGSYRYHPDKYAPIIRCWALLLLFGIGLLSHEIVSLAKYLMMEFGSDETIDVKQLFAVATGYLYLMCFGITTDNFRLWGRILTCRYSKPGGGGDL</sequence>
<organism evidence="4 5">
    <name type="scientific">Vitrella brassicaformis (strain CCMP3155)</name>
    <dbReference type="NCBI Taxonomy" id="1169540"/>
    <lineage>
        <taxon>Eukaryota</taxon>
        <taxon>Sar</taxon>
        <taxon>Alveolata</taxon>
        <taxon>Colpodellida</taxon>
        <taxon>Vitrellaceae</taxon>
        <taxon>Vitrella</taxon>
    </lineage>
</organism>